<evidence type="ECO:0000313" key="3">
    <source>
        <dbReference type="Proteomes" id="UP000007306"/>
    </source>
</evidence>
<dbReference type="PANTHER" id="PTHR33622:SF10">
    <property type="entry name" value="MARKER FOR OXIDATIVE STRESS RESPONSE PROTEIN"/>
    <property type="match status" value="1"/>
</dbReference>
<dbReference type="PANTHER" id="PTHR33622">
    <property type="entry name" value="OS03G0724500 PROTEIN"/>
    <property type="match status" value="1"/>
</dbReference>
<dbReference type="Proteomes" id="UP000007306">
    <property type="component" value="Chromosome 3"/>
</dbReference>
<dbReference type="EnsemblPlants" id="ORGLA03G0309100.1">
    <property type="protein sequence ID" value="ORGLA03G0309100.1"/>
    <property type="gene ID" value="ORGLA03G0309100"/>
</dbReference>
<feature type="region of interest" description="Disordered" evidence="1">
    <location>
        <begin position="32"/>
        <end position="65"/>
    </location>
</feature>
<dbReference type="OMA" id="VSLCIAW"/>
<feature type="region of interest" description="Disordered" evidence="1">
    <location>
        <begin position="123"/>
        <end position="144"/>
    </location>
</feature>
<reference evidence="2 3" key="2">
    <citation type="submission" date="2018-04" db="EMBL/GenBank/DDBJ databases">
        <title>OglaRS2 (Oryza glaberrima Reference Sequence Version 2).</title>
        <authorList>
            <person name="Zhang J."/>
            <person name="Kudrna D."/>
            <person name="Lee S."/>
            <person name="Talag J."/>
            <person name="Rajasekar S."/>
            <person name="Wing R.A."/>
        </authorList>
    </citation>
    <scope>NUCLEOTIDE SEQUENCE [LARGE SCALE GENOMIC DNA]</scope>
    <source>
        <strain evidence="2 3">cv. IRGC 96717</strain>
    </source>
</reference>
<feature type="compositionally biased region" description="Polar residues" evidence="1">
    <location>
        <begin position="194"/>
        <end position="209"/>
    </location>
</feature>
<dbReference type="HOGENOM" id="CLU_1059182_0_0_1"/>
<feature type="region of interest" description="Disordered" evidence="1">
    <location>
        <begin position="183"/>
        <end position="209"/>
    </location>
</feature>
<feature type="compositionally biased region" description="Low complexity" evidence="1">
    <location>
        <begin position="132"/>
        <end position="141"/>
    </location>
</feature>
<proteinExistence type="predicted"/>
<keyword evidence="3" id="KW-1185">Reference proteome</keyword>
<evidence type="ECO:0000313" key="2">
    <source>
        <dbReference type="EnsemblPlants" id="ORGLA03G0309100.1"/>
    </source>
</evidence>
<reference evidence="2" key="1">
    <citation type="submission" date="2015-06" db="UniProtKB">
        <authorList>
            <consortium name="EnsemblPlants"/>
        </authorList>
    </citation>
    <scope>IDENTIFICATION</scope>
</reference>
<sequence length="305" mass="33973">MSFAVVSLCIAWLTIKKNIKYHLPLLNRRTPPTAAAAERHPPPPPVRLPRPCASSRDPAPPSTQPFASALEAVGASGCATRGDEGERKGEKLGFRLESSRDSNRRRIRFFAVPVLNRKEFRGISPHRRARASRTSTASSRRTPPRKHWICIEDKFRAAGDYVSQKSSSVFGKKKVEPMVKDAAAPGKGGRLKMESSNAQPQDSAYSVPKNPSMTCCRKRTDGATFLEDLKDHIEEFIHASMDEHKTCFKHHPEGQMCKHSDTALLCSFCILDILMMKHFLCFMFRISDVWDVKGCRGAFGGCQGS</sequence>
<accession>I1PFE5</accession>
<name>I1PFE5_ORYGL</name>
<evidence type="ECO:0000256" key="1">
    <source>
        <dbReference type="SAM" id="MobiDB-lite"/>
    </source>
</evidence>
<organism evidence="2 3">
    <name type="scientific">Oryza glaberrima</name>
    <name type="common">African rice</name>
    <dbReference type="NCBI Taxonomy" id="4538"/>
    <lineage>
        <taxon>Eukaryota</taxon>
        <taxon>Viridiplantae</taxon>
        <taxon>Streptophyta</taxon>
        <taxon>Embryophyta</taxon>
        <taxon>Tracheophyta</taxon>
        <taxon>Spermatophyta</taxon>
        <taxon>Magnoliopsida</taxon>
        <taxon>Liliopsida</taxon>
        <taxon>Poales</taxon>
        <taxon>Poaceae</taxon>
        <taxon>BOP clade</taxon>
        <taxon>Oryzoideae</taxon>
        <taxon>Oryzeae</taxon>
        <taxon>Oryzinae</taxon>
        <taxon>Oryza</taxon>
    </lineage>
</organism>
<dbReference type="STRING" id="4538.I1PFE5"/>
<dbReference type="AlphaFoldDB" id="I1PFE5"/>
<protein>
    <submittedName>
        <fullName evidence="2">Uncharacterized protein</fullName>
    </submittedName>
</protein>
<dbReference type="Gramene" id="ORGLA03G0309100.1">
    <property type="protein sequence ID" value="ORGLA03G0309100.1"/>
    <property type="gene ID" value="ORGLA03G0309100"/>
</dbReference>